<dbReference type="AlphaFoldDB" id="A0A3M0J1E1"/>
<protein>
    <submittedName>
        <fullName evidence="2">Uncharacterized protein</fullName>
    </submittedName>
</protein>
<keyword evidence="3" id="KW-1185">Reference proteome</keyword>
<evidence type="ECO:0000313" key="2">
    <source>
        <dbReference type="EMBL" id="RMB94754.1"/>
    </source>
</evidence>
<organism evidence="2 3">
    <name type="scientific">Hirundo rustica rustica</name>
    <dbReference type="NCBI Taxonomy" id="333673"/>
    <lineage>
        <taxon>Eukaryota</taxon>
        <taxon>Metazoa</taxon>
        <taxon>Chordata</taxon>
        <taxon>Craniata</taxon>
        <taxon>Vertebrata</taxon>
        <taxon>Euteleostomi</taxon>
        <taxon>Archelosauria</taxon>
        <taxon>Archosauria</taxon>
        <taxon>Dinosauria</taxon>
        <taxon>Saurischia</taxon>
        <taxon>Theropoda</taxon>
        <taxon>Coelurosauria</taxon>
        <taxon>Aves</taxon>
        <taxon>Neognathae</taxon>
        <taxon>Neoaves</taxon>
        <taxon>Telluraves</taxon>
        <taxon>Australaves</taxon>
        <taxon>Passeriformes</taxon>
        <taxon>Sylvioidea</taxon>
        <taxon>Hirundinidae</taxon>
        <taxon>Hirundo</taxon>
    </lineage>
</organism>
<sequence>MGQTPDAGREDSSSVQHTWVSEQPQVRMRDTWWEGWLKKGVSFSITFGVAFPMHPKNENQSFNVIKNLLYSVDPNPTCSKMGLASGTTAAGRA</sequence>
<reference evidence="2 3" key="1">
    <citation type="submission" date="2018-07" db="EMBL/GenBank/DDBJ databases">
        <title>A high quality draft genome assembly of the barn swallow (H. rustica rustica).</title>
        <authorList>
            <person name="Formenti G."/>
            <person name="Chiara M."/>
            <person name="Poveda L."/>
            <person name="Francoijs K.-J."/>
            <person name="Bonisoli-Alquati A."/>
            <person name="Canova L."/>
            <person name="Gianfranceschi L."/>
            <person name="Horner D.S."/>
            <person name="Saino N."/>
        </authorList>
    </citation>
    <scope>NUCLEOTIDE SEQUENCE [LARGE SCALE GENOMIC DNA]</scope>
    <source>
        <strain evidence="2">Chelidonia</strain>
        <tissue evidence="2">Blood</tissue>
    </source>
</reference>
<dbReference type="EMBL" id="QRBI01000194">
    <property type="protein sequence ID" value="RMB94754.1"/>
    <property type="molecule type" value="Genomic_DNA"/>
</dbReference>
<proteinExistence type="predicted"/>
<feature type="region of interest" description="Disordered" evidence="1">
    <location>
        <begin position="1"/>
        <end position="22"/>
    </location>
</feature>
<name>A0A3M0J1E1_HIRRU</name>
<evidence type="ECO:0000256" key="1">
    <source>
        <dbReference type="SAM" id="MobiDB-lite"/>
    </source>
</evidence>
<accession>A0A3M0J1E1</accession>
<feature type="compositionally biased region" description="Polar residues" evidence="1">
    <location>
        <begin position="13"/>
        <end position="22"/>
    </location>
</feature>
<evidence type="ECO:0000313" key="3">
    <source>
        <dbReference type="Proteomes" id="UP000269221"/>
    </source>
</evidence>
<gene>
    <name evidence="2" type="ORF">DUI87_28733</name>
</gene>
<dbReference type="Proteomes" id="UP000269221">
    <property type="component" value="Unassembled WGS sequence"/>
</dbReference>
<comment type="caution">
    <text evidence="2">The sequence shown here is derived from an EMBL/GenBank/DDBJ whole genome shotgun (WGS) entry which is preliminary data.</text>
</comment>